<dbReference type="GO" id="GO:0004803">
    <property type="term" value="F:transposase activity"/>
    <property type="evidence" value="ECO:0007669"/>
    <property type="project" value="InterPro"/>
</dbReference>
<dbReference type="GO" id="GO:0006313">
    <property type="term" value="P:DNA transposition"/>
    <property type="evidence" value="ECO:0007669"/>
    <property type="project" value="InterPro"/>
</dbReference>
<feature type="region of interest" description="Disordered" evidence="1">
    <location>
        <begin position="32"/>
        <end position="53"/>
    </location>
</feature>
<evidence type="ECO:0000256" key="1">
    <source>
        <dbReference type="SAM" id="MobiDB-lite"/>
    </source>
</evidence>
<name>A0A6P0CGZ2_9RHOB</name>
<dbReference type="InterPro" id="IPR002514">
    <property type="entry name" value="Transposase_8"/>
</dbReference>
<protein>
    <submittedName>
        <fullName evidence="2">Transposase</fullName>
    </submittedName>
</protein>
<sequence length="53" mass="5970">MAKRRNFTDQYEARVASVAPLGDKAVQEIATTHQSHPNQVRAWKRQATDGMVC</sequence>
<accession>A0A6P0CGZ2</accession>
<proteinExistence type="predicted"/>
<dbReference type="InterPro" id="IPR010921">
    <property type="entry name" value="Trp_repressor/repl_initiator"/>
</dbReference>
<reference evidence="2 3" key="1">
    <citation type="submission" date="2020-01" db="EMBL/GenBank/DDBJ databases">
        <title>Sulfitobacter sediminilitoris sp. nov., isolated from a tidal flat.</title>
        <authorList>
            <person name="Park S."/>
            <person name="Yoon J.-H."/>
        </authorList>
    </citation>
    <scope>NUCLEOTIDE SEQUENCE [LARGE SCALE GENOMIC DNA]</scope>
    <source>
        <strain evidence="2 3">JBTF-M27</strain>
    </source>
</reference>
<dbReference type="GO" id="GO:0043565">
    <property type="term" value="F:sequence-specific DNA binding"/>
    <property type="evidence" value="ECO:0007669"/>
    <property type="project" value="InterPro"/>
</dbReference>
<dbReference type="AlphaFoldDB" id="A0A6P0CGZ2"/>
<organism evidence="2 3">
    <name type="scientific">Sulfitobacter sediminilitoris</name>
    <dbReference type="NCBI Taxonomy" id="2698830"/>
    <lineage>
        <taxon>Bacteria</taxon>
        <taxon>Pseudomonadati</taxon>
        <taxon>Pseudomonadota</taxon>
        <taxon>Alphaproteobacteria</taxon>
        <taxon>Rhodobacterales</taxon>
        <taxon>Roseobacteraceae</taxon>
        <taxon>Sulfitobacter</taxon>
    </lineage>
</organism>
<dbReference type="EMBL" id="JAABNT010000053">
    <property type="protein sequence ID" value="NEK25207.1"/>
    <property type="molecule type" value="Genomic_DNA"/>
</dbReference>
<keyword evidence="3" id="KW-1185">Reference proteome</keyword>
<dbReference type="Proteomes" id="UP000468591">
    <property type="component" value="Unassembled WGS sequence"/>
</dbReference>
<dbReference type="RefSeq" id="WP_164356595.1">
    <property type="nucleotide sequence ID" value="NZ_JAABNT010000053.1"/>
</dbReference>
<gene>
    <name evidence="2" type="ORF">GV827_22845</name>
</gene>
<comment type="caution">
    <text evidence="2">The sequence shown here is derived from an EMBL/GenBank/DDBJ whole genome shotgun (WGS) entry which is preliminary data.</text>
</comment>
<dbReference type="Pfam" id="PF01527">
    <property type="entry name" value="HTH_Tnp_1"/>
    <property type="match status" value="1"/>
</dbReference>
<dbReference type="SUPFAM" id="SSF48295">
    <property type="entry name" value="TrpR-like"/>
    <property type="match status" value="1"/>
</dbReference>
<evidence type="ECO:0000313" key="3">
    <source>
        <dbReference type="Proteomes" id="UP000468591"/>
    </source>
</evidence>
<evidence type="ECO:0000313" key="2">
    <source>
        <dbReference type="EMBL" id="NEK25207.1"/>
    </source>
</evidence>